<reference evidence="1 2" key="1">
    <citation type="submission" date="2020-06" db="EMBL/GenBank/DDBJ databases">
        <authorList>
            <person name="Li R."/>
            <person name="Bekaert M."/>
        </authorList>
    </citation>
    <scope>NUCLEOTIDE SEQUENCE [LARGE SCALE GENOMIC DNA]</scope>
    <source>
        <strain evidence="2">wild</strain>
    </source>
</reference>
<evidence type="ECO:0000313" key="1">
    <source>
        <dbReference type="EMBL" id="CAC5387859.1"/>
    </source>
</evidence>
<proteinExistence type="predicted"/>
<name>A0A6J8BYM1_MYTCO</name>
<organism evidence="1 2">
    <name type="scientific">Mytilus coruscus</name>
    <name type="common">Sea mussel</name>
    <dbReference type="NCBI Taxonomy" id="42192"/>
    <lineage>
        <taxon>Eukaryota</taxon>
        <taxon>Metazoa</taxon>
        <taxon>Spiralia</taxon>
        <taxon>Lophotrochozoa</taxon>
        <taxon>Mollusca</taxon>
        <taxon>Bivalvia</taxon>
        <taxon>Autobranchia</taxon>
        <taxon>Pteriomorphia</taxon>
        <taxon>Mytilida</taxon>
        <taxon>Mytiloidea</taxon>
        <taxon>Mytilidae</taxon>
        <taxon>Mytilinae</taxon>
        <taxon>Mytilus</taxon>
    </lineage>
</organism>
<dbReference type="EMBL" id="CACVKT020004056">
    <property type="protein sequence ID" value="CAC5387859.1"/>
    <property type="molecule type" value="Genomic_DNA"/>
</dbReference>
<gene>
    <name evidence="1" type="ORF">MCOR_23140</name>
</gene>
<dbReference type="AlphaFoldDB" id="A0A6J8BYM1"/>
<evidence type="ECO:0000313" key="2">
    <source>
        <dbReference type="Proteomes" id="UP000507470"/>
    </source>
</evidence>
<sequence>MNIQNDIRETNIKLKERIDEIETASLKLLPGLFEGKQNSLLKIKEQITKCQGLSFETNEISEPKENEIESNNFDWIIKNYTVLQQYTKMSRCVKMILDEVGTTYIPLKLVERIRGQFVTESNENNTLICQKDDLVVIKDESNRWYRQTNNSNENNVTGSNADFDFSSDDVENEFPITLKLHGLKHQITKIVPVSEDIIWIQVENCLYKLDQEKGSAVKSQDNVDDFTMMNDKSLLLLNKSNQYITKRFQDGRTLKFAGVHPFSPLWLDISEDKVAIVVKEERTQFYSNGNPYKSSCYNVVIFCNKGIKLYEIKEVSLPASYRHILGVKLTKSNSMFFINKTEVVCMDLDTKEKRISKEFLE</sequence>
<protein>
    <submittedName>
        <fullName evidence="1">Uncharacterized protein</fullName>
    </submittedName>
</protein>
<accession>A0A6J8BYM1</accession>
<dbReference type="Proteomes" id="UP000507470">
    <property type="component" value="Unassembled WGS sequence"/>
</dbReference>
<keyword evidence="2" id="KW-1185">Reference proteome</keyword>
<dbReference type="OrthoDB" id="10300776at2759"/>